<evidence type="ECO:0000256" key="5">
    <source>
        <dbReference type="ARBA" id="ARBA00023163"/>
    </source>
</evidence>
<dbReference type="InterPro" id="IPR003729">
    <property type="entry name" value="Bi_nuclease_dom"/>
</dbReference>
<dbReference type="RefSeq" id="WP_133806054.1">
    <property type="nucleotide sequence ID" value="NZ_SNWQ01000055.1"/>
</dbReference>
<dbReference type="Pfam" id="PF04542">
    <property type="entry name" value="Sigma70_r2"/>
    <property type="match status" value="1"/>
</dbReference>
<dbReference type="Gene3D" id="3.10.690.10">
    <property type="entry name" value="Bifunctional nuclease domain"/>
    <property type="match status" value="1"/>
</dbReference>
<gene>
    <name evidence="7" type="ORF">EV643_15516</name>
</gene>
<dbReference type="InterPro" id="IPR013324">
    <property type="entry name" value="RNA_pol_sigma_r3/r4-like"/>
</dbReference>
<protein>
    <submittedName>
        <fullName evidence="7">RNA polymerase sigma factor (Sigma-70 family)</fullName>
    </submittedName>
</protein>
<dbReference type="EMBL" id="SNWQ01000055">
    <property type="protein sequence ID" value="TDO27660.1"/>
    <property type="molecule type" value="Genomic_DNA"/>
</dbReference>
<evidence type="ECO:0000256" key="2">
    <source>
        <dbReference type="ARBA" id="ARBA00023015"/>
    </source>
</evidence>
<evidence type="ECO:0000259" key="6">
    <source>
        <dbReference type="PROSITE" id="PS51658"/>
    </source>
</evidence>
<dbReference type="Proteomes" id="UP000295388">
    <property type="component" value="Unassembled WGS sequence"/>
</dbReference>
<organism evidence="7 8">
    <name type="scientific">Kribbella caucasensis</name>
    <dbReference type="NCBI Taxonomy" id="2512215"/>
    <lineage>
        <taxon>Bacteria</taxon>
        <taxon>Bacillati</taxon>
        <taxon>Actinomycetota</taxon>
        <taxon>Actinomycetes</taxon>
        <taxon>Propionibacteriales</taxon>
        <taxon>Kribbellaceae</taxon>
        <taxon>Kribbella</taxon>
    </lineage>
</organism>
<dbReference type="SUPFAM" id="SSF88946">
    <property type="entry name" value="Sigma2 domain of RNA polymerase sigma factors"/>
    <property type="match status" value="1"/>
</dbReference>
<evidence type="ECO:0000313" key="8">
    <source>
        <dbReference type="Proteomes" id="UP000295388"/>
    </source>
</evidence>
<dbReference type="GO" id="GO:0006352">
    <property type="term" value="P:DNA-templated transcription initiation"/>
    <property type="evidence" value="ECO:0007669"/>
    <property type="project" value="InterPro"/>
</dbReference>
<feature type="domain" description="BFN" evidence="6">
    <location>
        <begin position="200"/>
        <end position="330"/>
    </location>
</feature>
<keyword evidence="5" id="KW-0804">Transcription</keyword>
<dbReference type="Gene3D" id="1.10.10.10">
    <property type="entry name" value="Winged helix-like DNA-binding domain superfamily/Winged helix DNA-binding domain"/>
    <property type="match status" value="1"/>
</dbReference>
<accession>A0A4R6IXY9</accession>
<comment type="similarity">
    <text evidence="1">Belongs to the sigma-70 factor family. ECF subfamily.</text>
</comment>
<evidence type="ECO:0000256" key="1">
    <source>
        <dbReference type="ARBA" id="ARBA00010641"/>
    </source>
</evidence>
<evidence type="ECO:0000256" key="4">
    <source>
        <dbReference type="ARBA" id="ARBA00023125"/>
    </source>
</evidence>
<dbReference type="GO" id="GO:0003677">
    <property type="term" value="F:DNA binding"/>
    <property type="evidence" value="ECO:0007669"/>
    <property type="project" value="UniProtKB-KW"/>
</dbReference>
<dbReference type="CDD" id="cd06171">
    <property type="entry name" value="Sigma70_r4"/>
    <property type="match status" value="1"/>
</dbReference>
<proteinExistence type="inferred from homology"/>
<keyword evidence="4" id="KW-0238">DNA-binding</keyword>
<dbReference type="InterPro" id="IPR013249">
    <property type="entry name" value="RNA_pol_sigma70_r4_t2"/>
</dbReference>
<dbReference type="InterPro" id="IPR007627">
    <property type="entry name" value="RNA_pol_sigma70_r2"/>
</dbReference>
<dbReference type="InterPro" id="IPR036388">
    <property type="entry name" value="WH-like_DNA-bd_sf"/>
</dbReference>
<evidence type="ECO:0000313" key="7">
    <source>
        <dbReference type="EMBL" id="TDO27660.1"/>
    </source>
</evidence>
<evidence type="ECO:0000256" key="3">
    <source>
        <dbReference type="ARBA" id="ARBA00023082"/>
    </source>
</evidence>
<dbReference type="InterPro" id="IPR014284">
    <property type="entry name" value="RNA_pol_sigma-70_dom"/>
</dbReference>
<dbReference type="GO" id="GO:0004518">
    <property type="term" value="F:nuclease activity"/>
    <property type="evidence" value="ECO:0007669"/>
    <property type="project" value="InterPro"/>
</dbReference>
<dbReference type="PROSITE" id="PS51658">
    <property type="entry name" value="BFN"/>
    <property type="match status" value="1"/>
</dbReference>
<comment type="caution">
    <text evidence="7">The sequence shown here is derived from an EMBL/GenBank/DDBJ whole genome shotgun (WGS) entry which is preliminary data.</text>
</comment>
<reference evidence="7 8" key="1">
    <citation type="submission" date="2019-03" db="EMBL/GenBank/DDBJ databases">
        <title>Genomic Encyclopedia of Type Strains, Phase III (KMG-III): the genomes of soil and plant-associated and newly described type strains.</title>
        <authorList>
            <person name="Whitman W."/>
        </authorList>
    </citation>
    <scope>NUCLEOTIDE SEQUENCE [LARGE SCALE GENOMIC DNA]</scope>
    <source>
        <strain evidence="7 8">VKM Ac-2527</strain>
    </source>
</reference>
<dbReference type="NCBIfam" id="TIGR02937">
    <property type="entry name" value="sigma70-ECF"/>
    <property type="match status" value="1"/>
</dbReference>
<dbReference type="GO" id="GO:0016987">
    <property type="term" value="F:sigma factor activity"/>
    <property type="evidence" value="ECO:0007669"/>
    <property type="project" value="UniProtKB-KW"/>
</dbReference>
<name>A0A4R6IXY9_9ACTN</name>
<keyword evidence="8" id="KW-1185">Reference proteome</keyword>
<dbReference type="Pfam" id="PF08281">
    <property type="entry name" value="Sigma70_r4_2"/>
    <property type="match status" value="1"/>
</dbReference>
<dbReference type="PANTHER" id="PTHR43133:SF8">
    <property type="entry name" value="RNA POLYMERASE SIGMA FACTOR HI_1459-RELATED"/>
    <property type="match status" value="1"/>
</dbReference>
<dbReference type="PANTHER" id="PTHR43133">
    <property type="entry name" value="RNA POLYMERASE ECF-TYPE SIGMA FACTO"/>
    <property type="match status" value="1"/>
</dbReference>
<dbReference type="Gene3D" id="1.10.1740.10">
    <property type="match status" value="1"/>
</dbReference>
<keyword evidence="2" id="KW-0805">Transcription regulation</keyword>
<dbReference type="Pfam" id="PF02577">
    <property type="entry name" value="BFN_dom"/>
    <property type="match status" value="1"/>
</dbReference>
<dbReference type="InterPro" id="IPR036104">
    <property type="entry name" value="BFN_sf"/>
</dbReference>
<keyword evidence="3" id="KW-0731">Sigma factor</keyword>
<sequence length="350" mass="37625">MTAGPADAVLVAAARKGDKTAFAELVDRHYPLLLTMCRRAVIDPHMAGDAAQEAVLDAMLGIDRLRDPDRFGPWLAGIGLNVCRRMLHRRIRAGWSLDAMLDAGWTAEPVDPGAGPDELTVAAHLVAVVRTAVRALPPGQQAAATLYYLDGLTCGEVAEHLGTSVGAVKARLHKARATLRRQLAPGWKEPAIMSTTDQLPMSMRIRDVRATEQAAERRHVVVLTTDDGTQNLMIWIGSAEALALARTLEGVQLPRPSVYHLTAALLQAAGRRLAETRITALTDQVIYAQTVLDDGAVVDARPSDALNLALLADAPIHVDPAVLQADQRADDHEDPTDYPMDARAILNAAT</sequence>
<dbReference type="OrthoDB" id="8611574at2"/>
<dbReference type="AlphaFoldDB" id="A0A4R6IXY9"/>
<dbReference type="InterPro" id="IPR039425">
    <property type="entry name" value="RNA_pol_sigma-70-like"/>
</dbReference>
<dbReference type="SUPFAM" id="SSF103256">
    <property type="entry name" value="Hypothetical protein TM0160"/>
    <property type="match status" value="1"/>
</dbReference>
<dbReference type="SUPFAM" id="SSF88659">
    <property type="entry name" value="Sigma3 and sigma4 domains of RNA polymerase sigma factors"/>
    <property type="match status" value="1"/>
</dbReference>
<dbReference type="InterPro" id="IPR013325">
    <property type="entry name" value="RNA_pol_sigma_r2"/>
</dbReference>